<gene>
    <name evidence="4" type="ORF">A2573_00095</name>
</gene>
<evidence type="ECO:0000256" key="2">
    <source>
        <dbReference type="ARBA" id="ARBA00023235"/>
    </source>
</evidence>
<evidence type="ECO:0000313" key="4">
    <source>
        <dbReference type="EMBL" id="OGM88874.1"/>
    </source>
</evidence>
<dbReference type="EMBL" id="MGIL01000003">
    <property type="protein sequence ID" value="OGM88874.1"/>
    <property type="molecule type" value="Genomic_DNA"/>
</dbReference>
<accession>A0A1F8DJT5</accession>
<dbReference type="InterPro" id="IPR001347">
    <property type="entry name" value="SIS_dom"/>
</dbReference>
<dbReference type="AlphaFoldDB" id="A0A1F8DJT5"/>
<evidence type="ECO:0000259" key="3">
    <source>
        <dbReference type="PROSITE" id="PS51464"/>
    </source>
</evidence>
<dbReference type="GO" id="GO:0004347">
    <property type="term" value="F:glucose-6-phosphate isomerase activity"/>
    <property type="evidence" value="ECO:0007669"/>
    <property type="project" value="InterPro"/>
</dbReference>
<dbReference type="Pfam" id="PF10432">
    <property type="entry name" value="bact-PGI_C"/>
    <property type="match status" value="1"/>
</dbReference>
<reference evidence="4 5" key="1">
    <citation type="journal article" date="2016" name="Nat. Commun.">
        <title>Thousands of microbial genomes shed light on interconnected biogeochemical processes in an aquifer system.</title>
        <authorList>
            <person name="Anantharaman K."/>
            <person name="Brown C.T."/>
            <person name="Hug L.A."/>
            <person name="Sharon I."/>
            <person name="Castelle C.J."/>
            <person name="Probst A.J."/>
            <person name="Thomas B.C."/>
            <person name="Singh A."/>
            <person name="Wilkins M.J."/>
            <person name="Karaoz U."/>
            <person name="Brodie E.L."/>
            <person name="Williams K.H."/>
            <person name="Hubbard S.S."/>
            <person name="Banfield J.F."/>
        </authorList>
    </citation>
    <scope>NUCLEOTIDE SEQUENCE [LARGE SCALE GENOMIC DNA]</scope>
</reference>
<dbReference type="InterPro" id="IPR046348">
    <property type="entry name" value="SIS_dom_sf"/>
</dbReference>
<dbReference type="Gene3D" id="3.40.50.10490">
    <property type="entry name" value="Glucose-6-phosphate isomerase like protein, domain 1"/>
    <property type="match status" value="2"/>
</dbReference>
<feature type="domain" description="SIS" evidence="3">
    <location>
        <begin position="22"/>
        <end position="168"/>
    </location>
</feature>
<proteinExistence type="inferred from homology"/>
<dbReference type="GO" id="GO:0005975">
    <property type="term" value="P:carbohydrate metabolic process"/>
    <property type="evidence" value="ECO:0007669"/>
    <property type="project" value="InterPro"/>
</dbReference>
<sequence length="337" mass="36847">MNDTLGIEKALTLFPDQLKESWGQAYTADIPQFTSKKVVISGMGGSSLAGRIIAGIYESESNCEIVVYNDYGLPAFIDKDWVLIANSYSGNTEETLSGVEAAKKLGMQIVGIATGGKIGEMIENGEIPGAILTPTTNPSGYPKSALGVSLGGLAGLMSKAGLINLIPEKFEESVNELTEIRKSWDAKGVAANFVTSLPVLIGARPLLGAVHAGRNVINEIGRTFAVYFDLPELDHHLVEATLYPKNLFQNIYYLFFESDFYNERVKKRIEVTKELFDTQKLKYGGFKLQGKTKLTQSLEIPHFAAWVALNISFLNGEDPGPEPWIIKLKESLSQPVH</sequence>
<evidence type="ECO:0000256" key="1">
    <source>
        <dbReference type="ARBA" id="ARBA00010523"/>
    </source>
</evidence>
<dbReference type="GO" id="GO:0097367">
    <property type="term" value="F:carbohydrate derivative binding"/>
    <property type="evidence" value="ECO:0007669"/>
    <property type="project" value="InterPro"/>
</dbReference>
<protein>
    <recommendedName>
        <fullName evidence="3">SIS domain-containing protein</fullName>
    </recommendedName>
</protein>
<comment type="similarity">
    <text evidence="1">Belongs to the PGI/PMI family.</text>
</comment>
<keyword evidence="2" id="KW-0413">Isomerase</keyword>
<dbReference type="Pfam" id="PF01380">
    <property type="entry name" value="SIS"/>
    <property type="match status" value="1"/>
</dbReference>
<dbReference type="GO" id="GO:0004476">
    <property type="term" value="F:mannose-6-phosphate isomerase activity"/>
    <property type="evidence" value="ECO:0007669"/>
    <property type="project" value="InterPro"/>
</dbReference>
<dbReference type="InterPro" id="IPR019490">
    <property type="entry name" value="Glu6P/Mann6P_isomerase_C"/>
</dbReference>
<dbReference type="PROSITE" id="PS51464">
    <property type="entry name" value="SIS"/>
    <property type="match status" value="1"/>
</dbReference>
<dbReference type="Proteomes" id="UP000177596">
    <property type="component" value="Unassembled WGS sequence"/>
</dbReference>
<name>A0A1F8DJT5_9BACT</name>
<dbReference type="SUPFAM" id="SSF53697">
    <property type="entry name" value="SIS domain"/>
    <property type="match status" value="1"/>
</dbReference>
<dbReference type="GO" id="GO:1901135">
    <property type="term" value="P:carbohydrate derivative metabolic process"/>
    <property type="evidence" value="ECO:0007669"/>
    <property type="project" value="InterPro"/>
</dbReference>
<organism evidence="4 5">
    <name type="scientific">Candidatus Woesebacteria bacterium RIFOXYD1_FULL_43_18</name>
    <dbReference type="NCBI Taxonomy" id="1802551"/>
    <lineage>
        <taxon>Bacteria</taxon>
        <taxon>Candidatus Woeseibacteriota</taxon>
    </lineage>
</organism>
<evidence type="ECO:0000313" key="5">
    <source>
        <dbReference type="Proteomes" id="UP000177596"/>
    </source>
</evidence>
<comment type="caution">
    <text evidence="4">The sequence shown here is derived from an EMBL/GenBank/DDBJ whole genome shotgun (WGS) entry which is preliminary data.</text>
</comment>